<evidence type="ECO:0000256" key="1">
    <source>
        <dbReference type="SAM" id="SignalP"/>
    </source>
</evidence>
<keyword evidence="1" id="KW-0732">Signal</keyword>
<feature type="chain" id="PRO_5035803765" evidence="1">
    <location>
        <begin position="25"/>
        <end position="139"/>
    </location>
</feature>
<name>A0A8T0V5D1_PANVG</name>
<evidence type="ECO:0000313" key="2">
    <source>
        <dbReference type="EMBL" id="KAG2631911.1"/>
    </source>
</evidence>
<dbReference type="EMBL" id="CM029040">
    <property type="protein sequence ID" value="KAG2631911.1"/>
    <property type="molecule type" value="Genomic_DNA"/>
</dbReference>
<accession>A0A8T0V5D1</accession>
<sequence>MPLKRWTRKTQCGGCLFLLEILYADSPAVDNVEISVTKARVAAWTRKLLGEVIKLDRNHDGSFGKLKIYWQHINSISDGVDDREATKGDIQHFCPEIYTHMFFKSLCIAICSGKTNKVCVVFASGGCVFTCGSIMLLVP</sequence>
<proteinExistence type="predicted"/>
<dbReference type="Proteomes" id="UP000823388">
    <property type="component" value="Chromosome 2N"/>
</dbReference>
<comment type="caution">
    <text evidence="2">The sequence shown here is derived from an EMBL/GenBank/DDBJ whole genome shotgun (WGS) entry which is preliminary data.</text>
</comment>
<protein>
    <submittedName>
        <fullName evidence="2">Uncharacterized protein</fullName>
    </submittedName>
</protein>
<dbReference type="AlphaFoldDB" id="A0A8T0V5D1"/>
<feature type="signal peptide" evidence="1">
    <location>
        <begin position="1"/>
        <end position="24"/>
    </location>
</feature>
<reference evidence="2 3" key="1">
    <citation type="submission" date="2020-05" db="EMBL/GenBank/DDBJ databases">
        <title>WGS assembly of Panicum virgatum.</title>
        <authorList>
            <person name="Lovell J.T."/>
            <person name="Jenkins J."/>
            <person name="Shu S."/>
            <person name="Juenger T.E."/>
            <person name="Schmutz J."/>
        </authorList>
    </citation>
    <scope>NUCLEOTIDE SEQUENCE [LARGE SCALE GENOMIC DNA]</scope>
    <source>
        <strain evidence="3">cv. AP13</strain>
    </source>
</reference>
<keyword evidence="3" id="KW-1185">Reference proteome</keyword>
<evidence type="ECO:0000313" key="3">
    <source>
        <dbReference type="Proteomes" id="UP000823388"/>
    </source>
</evidence>
<organism evidence="2 3">
    <name type="scientific">Panicum virgatum</name>
    <name type="common">Blackwell switchgrass</name>
    <dbReference type="NCBI Taxonomy" id="38727"/>
    <lineage>
        <taxon>Eukaryota</taxon>
        <taxon>Viridiplantae</taxon>
        <taxon>Streptophyta</taxon>
        <taxon>Embryophyta</taxon>
        <taxon>Tracheophyta</taxon>
        <taxon>Spermatophyta</taxon>
        <taxon>Magnoliopsida</taxon>
        <taxon>Liliopsida</taxon>
        <taxon>Poales</taxon>
        <taxon>Poaceae</taxon>
        <taxon>PACMAD clade</taxon>
        <taxon>Panicoideae</taxon>
        <taxon>Panicodae</taxon>
        <taxon>Paniceae</taxon>
        <taxon>Panicinae</taxon>
        <taxon>Panicum</taxon>
        <taxon>Panicum sect. Hiantes</taxon>
    </lineage>
</organism>
<gene>
    <name evidence="2" type="ORF">PVAP13_2NG023242</name>
</gene>